<evidence type="ECO:0000256" key="3">
    <source>
        <dbReference type="SAM" id="Phobius"/>
    </source>
</evidence>
<comment type="caution">
    <text evidence="5">The sequence shown here is derived from an EMBL/GenBank/DDBJ whole genome shotgun (WGS) entry which is preliminary data.</text>
</comment>
<dbReference type="CDD" id="cd00383">
    <property type="entry name" value="trans_reg_C"/>
    <property type="match status" value="1"/>
</dbReference>
<organism evidence="5 6">
    <name type="scientific">Yersinia mollaretii</name>
    <dbReference type="NCBI Taxonomy" id="33060"/>
    <lineage>
        <taxon>Bacteria</taxon>
        <taxon>Pseudomonadati</taxon>
        <taxon>Pseudomonadota</taxon>
        <taxon>Gammaproteobacteria</taxon>
        <taxon>Enterobacterales</taxon>
        <taxon>Yersiniaceae</taxon>
        <taxon>Yersinia</taxon>
    </lineage>
</organism>
<reference evidence="5 6" key="1">
    <citation type="submission" date="2015-03" db="EMBL/GenBank/DDBJ databases">
        <authorList>
            <consortium name="Pathogen Informatics"/>
            <person name="Murphy D."/>
        </authorList>
    </citation>
    <scope>NUCLEOTIDE SEQUENCE [LARGE SCALE GENOMIC DNA]</scope>
    <source>
        <strain evidence="5 6">FE82747</strain>
    </source>
</reference>
<feature type="domain" description="OmpR/PhoB-type" evidence="4">
    <location>
        <begin position="3"/>
        <end position="103"/>
    </location>
</feature>
<evidence type="ECO:0000259" key="4">
    <source>
        <dbReference type="PROSITE" id="PS51755"/>
    </source>
</evidence>
<evidence type="ECO:0000256" key="2">
    <source>
        <dbReference type="PROSITE-ProRule" id="PRU01091"/>
    </source>
</evidence>
<evidence type="ECO:0000256" key="1">
    <source>
        <dbReference type="ARBA" id="ARBA00023125"/>
    </source>
</evidence>
<dbReference type="RefSeq" id="WP_049679372.1">
    <property type="nucleotide sequence ID" value="NZ_CABMMJ010000019.1"/>
</dbReference>
<evidence type="ECO:0000313" key="5">
    <source>
        <dbReference type="EMBL" id="CNI74070.1"/>
    </source>
</evidence>
<keyword evidence="3" id="KW-0812">Transmembrane</keyword>
<name>A0AA36LV81_YERMO</name>
<dbReference type="Proteomes" id="UP000040841">
    <property type="component" value="Unassembled WGS sequence"/>
</dbReference>
<accession>A0AA36LV81</accession>
<sequence length="340" mass="38992">MKNRTYIVNNWSIDLDSGFITHRETQELKRLGEYQLKLITVLLEHVGEILSRDELTTLVWKRRIIGNNSLPNAIHTLRVALGDENKQQRMIQTIPKMGYLLDPTFCEIIEEITSEEVAEPTELLADSTPVTSSILPSEMELIAPKPETELGAPMGEQVSASSESAPTTEVLSVLPQTLPSVIPNTTVPTKKRQIFGWKNGLIVLLFIAVIIVSFRQFSHKEQEGPQYSAIQQDQSVYSNIKLFQLVDDNLSQQYDDDLNKRIQDTLYEINKVLKPSNTRITVYYNISIRRLDFTFMVESQCAKSQLNMTIYHWRQNSQLLNNLIYSEMERKINEVAICKK</sequence>
<evidence type="ECO:0000313" key="6">
    <source>
        <dbReference type="Proteomes" id="UP000040841"/>
    </source>
</evidence>
<dbReference type="GO" id="GO:0003677">
    <property type="term" value="F:DNA binding"/>
    <property type="evidence" value="ECO:0007669"/>
    <property type="project" value="UniProtKB-UniRule"/>
</dbReference>
<dbReference type="AlphaFoldDB" id="A0AA36LV81"/>
<dbReference type="InterPro" id="IPR016032">
    <property type="entry name" value="Sig_transdc_resp-reg_C-effctor"/>
</dbReference>
<dbReference type="InterPro" id="IPR001867">
    <property type="entry name" value="OmpR/PhoB-type_DNA-bd"/>
</dbReference>
<dbReference type="SMART" id="SM00862">
    <property type="entry name" value="Trans_reg_C"/>
    <property type="match status" value="1"/>
</dbReference>
<dbReference type="PROSITE" id="PS51755">
    <property type="entry name" value="OMPR_PHOB"/>
    <property type="match status" value="1"/>
</dbReference>
<keyword evidence="1 2" id="KW-0238">DNA-binding</keyword>
<keyword evidence="3" id="KW-0472">Membrane</keyword>
<keyword evidence="3" id="KW-1133">Transmembrane helix</keyword>
<dbReference type="Pfam" id="PF00486">
    <property type="entry name" value="Trans_reg_C"/>
    <property type="match status" value="1"/>
</dbReference>
<dbReference type="InterPro" id="IPR036388">
    <property type="entry name" value="WH-like_DNA-bd_sf"/>
</dbReference>
<dbReference type="GO" id="GO:0000160">
    <property type="term" value="P:phosphorelay signal transduction system"/>
    <property type="evidence" value="ECO:0007669"/>
    <property type="project" value="InterPro"/>
</dbReference>
<feature type="transmembrane region" description="Helical" evidence="3">
    <location>
        <begin position="200"/>
        <end position="218"/>
    </location>
</feature>
<gene>
    <name evidence="5" type="primary">cadC_2</name>
    <name evidence="5" type="ORF">ERS008502_04138</name>
</gene>
<dbReference type="GO" id="GO:0006355">
    <property type="term" value="P:regulation of DNA-templated transcription"/>
    <property type="evidence" value="ECO:0007669"/>
    <property type="project" value="InterPro"/>
</dbReference>
<dbReference type="Gene3D" id="1.10.10.10">
    <property type="entry name" value="Winged helix-like DNA-binding domain superfamily/Winged helix DNA-binding domain"/>
    <property type="match status" value="1"/>
</dbReference>
<dbReference type="SUPFAM" id="SSF46894">
    <property type="entry name" value="C-terminal effector domain of the bipartite response regulators"/>
    <property type="match status" value="1"/>
</dbReference>
<feature type="DNA-binding region" description="OmpR/PhoB-type" evidence="2">
    <location>
        <begin position="3"/>
        <end position="103"/>
    </location>
</feature>
<dbReference type="EMBL" id="CQBM01000019">
    <property type="protein sequence ID" value="CNI74070.1"/>
    <property type="molecule type" value="Genomic_DNA"/>
</dbReference>
<proteinExistence type="predicted"/>
<protein>
    <submittedName>
        <fullName evidence="5">Regulatory protein</fullName>
    </submittedName>
</protein>